<dbReference type="GO" id="GO:0008855">
    <property type="term" value="F:exodeoxyribonuclease VII activity"/>
    <property type="evidence" value="ECO:0007669"/>
    <property type="project" value="InterPro"/>
</dbReference>
<evidence type="ECO:0000313" key="5">
    <source>
        <dbReference type="EMBL" id="ABX00978.1"/>
    </source>
</evidence>
<protein>
    <submittedName>
        <fullName evidence="5">Exonuclease VII small subunit</fullName>
    </submittedName>
</protein>
<dbReference type="NCBIfam" id="NF002140">
    <property type="entry name" value="PRK00977.1-4"/>
    <property type="match status" value="1"/>
</dbReference>
<dbReference type="PIRSF" id="PIRSF006488">
    <property type="entry name" value="Exonuc_VII_S"/>
    <property type="match status" value="1"/>
</dbReference>
<reference evidence="5" key="1">
    <citation type="submission" date="2007-10" db="EMBL/GenBank/DDBJ databases">
        <title>Complete sequence of Methanococcus maripaludis C6.</title>
        <authorList>
            <consortium name="US DOE Joint Genome Institute"/>
            <person name="Copeland A."/>
            <person name="Lucas S."/>
            <person name="Lapidus A."/>
            <person name="Barry K."/>
            <person name="Glavina del Rio T."/>
            <person name="Dalin E."/>
            <person name="Tice H."/>
            <person name="Pitluck S."/>
            <person name="Clum A."/>
            <person name="Schmutz J."/>
            <person name="Larimer F."/>
            <person name="Land M."/>
            <person name="Hauser L."/>
            <person name="Kyrpides N."/>
            <person name="Mikhailova N."/>
            <person name="Sieprawska-Lupa M."/>
            <person name="Whitman W.B."/>
            <person name="Richardson P."/>
        </authorList>
    </citation>
    <scope>NUCLEOTIDE SEQUENCE [LARGE SCALE GENOMIC DNA]</scope>
    <source>
        <strain evidence="5">C6</strain>
    </source>
</reference>
<name>A9A7N0_METM6</name>
<dbReference type="SUPFAM" id="SSF116842">
    <property type="entry name" value="XseB-like"/>
    <property type="match status" value="1"/>
</dbReference>
<proteinExistence type="inferred from homology"/>
<gene>
    <name evidence="5" type="ordered locus">MmarC6_0155</name>
</gene>
<dbReference type="EMBL" id="CP000867">
    <property type="protein sequence ID" value="ABX00978.1"/>
    <property type="molecule type" value="Genomic_DNA"/>
</dbReference>
<organism evidence="5">
    <name type="scientific">Methanococcus maripaludis (strain C6 / ATCC BAA-1332)</name>
    <dbReference type="NCBI Taxonomy" id="444158"/>
    <lineage>
        <taxon>Archaea</taxon>
        <taxon>Methanobacteriati</taxon>
        <taxon>Methanobacteriota</taxon>
        <taxon>Methanomada group</taxon>
        <taxon>Methanococci</taxon>
        <taxon>Methanococcales</taxon>
        <taxon>Methanococcaceae</taxon>
        <taxon>Methanococcus</taxon>
    </lineage>
</organism>
<dbReference type="KEGG" id="mmx:MmarC6_0155"/>
<evidence type="ECO:0000256" key="3">
    <source>
        <dbReference type="ARBA" id="ARBA00022801"/>
    </source>
</evidence>
<keyword evidence="3" id="KW-0378">Hydrolase</keyword>
<dbReference type="PhylomeDB" id="A9A7N0"/>
<dbReference type="HOGENOM" id="CLU_145918_3_2_2"/>
<dbReference type="Pfam" id="PF02609">
    <property type="entry name" value="Exonuc_VII_S"/>
    <property type="match status" value="1"/>
</dbReference>
<dbReference type="eggNOG" id="arCOG06632">
    <property type="taxonomic scope" value="Archaea"/>
</dbReference>
<dbReference type="STRING" id="444158.MmarC6_0155"/>
<sequence length="67" mass="7828">MDNYEELIEKLENIVNSMENDELSLEEAMKNYEDGIKLSNKLYKILNEAEGKIKLLTENGEIDFNDE</sequence>
<dbReference type="Gene3D" id="1.10.287.1040">
    <property type="entry name" value="Exonuclease VII, small subunit"/>
    <property type="match status" value="1"/>
</dbReference>
<dbReference type="GO" id="GO:0005829">
    <property type="term" value="C:cytosol"/>
    <property type="evidence" value="ECO:0007669"/>
    <property type="project" value="TreeGrafter"/>
</dbReference>
<dbReference type="InterPro" id="IPR003761">
    <property type="entry name" value="Exonuc_VII_S"/>
</dbReference>
<accession>A9A7N0</accession>
<keyword evidence="1" id="KW-0963">Cytoplasm</keyword>
<dbReference type="GO" id="GO:0009318">
    <property type="term" value="C:exodeoxyribonuclease VII complex"/>
    <property type="evidence" value="ECO:0007669"/>
    <property type="project" value="InterPro"/>
</dbReference>
<keyword evidence="5" id="KW-0269">Exonuclease</keyword>
<dbReference type="AlphaFoldDB" id="A9A7N0"/>
<dbReference type="PANTHER" id="PTHR34137">
    <property type="entry name" value="EXODEOXYRIBONUCLEASE 7 SMALL SUBUNIT"/>
    <property type="match status" value="1"/>
</dbReference>
<dbReference type="GO" id="GO:0006308">
    <property type="term" value="P:DNA catabolic process"/>
    <property type="evidence" value="ECO:0007669"/>
    <property type="project" value="InterPro"/>
</dbReference>
<keyword evidence="4" id="KW-0175">Coiled coil</keyword>
<keyword evidence="2" id="KW-0540">Nuclease</keyword>
<dbReference type="OrthoDB" id="60185at2157"/>
<evidence type="ECO:0000256" key="2">
    <source>
        <dbReference type="ARBA" id="ARBA00022722"/>
    </source>
</evidence>
<feature type="coiled-coil region" evidence="4">
    <location>
        <begin position="1"/>
        <end position="35"/>
    </location>
</feature>
<dbReference type="HAMAP" id="MF_00337">
    <property type="entry name" value="Exonuc_7_S"/>
    <property type="match status" value="1"/>
</dbReference>
<dbReference type="InterPro" id="IPR037004">
    <property type="entry name" value="Exonuc_VII_ssu_sf"/>
</dbReference>
<evidence type="ECO:0000256" key="4">
    <source>
        <dbReference type="SAM" id="Coils"/>
    </source>
</evidence>
<evidence type="ECO:0000256" key="1">
    <source>
        <dbReference type="ARBA" id="ARBA00022490"/>
    </source>
</evidence>
<dbReference type="PANTHER" id="PTHR34137:SF1">
    <property type="entry name" value="EXODEOXYRIBONUCLEASE 7 SMALL SUBUNIT"/>
    <property type="match status" value="1"/>
</dbReference>
<dbReference type="NCBIfam" id="TIGR01280">
    <property type="entry name" value="xseB"/>
    <property type="match status" value="1"/>
</dbReference>